<dbReference type="SUPFAM" id="SSF53335">
    <property type="entry name" value="S-adenosyl-L-methionine-dependent methyltransferases"/>
    <property type="match status" value="1"/>
</dbReference>
<dbReference type="Gene3D" id="3.40.50.150">
    <property type="entry name" value="Vaccinia Virus protein VP39"/>
    <property type="match status" value="1"/>
</dbReference>
<dbReference type="AlphaFoldDB" id="A0A9W9G937"/>
<accession>A0A9W9G937</accession>
<evidence type="ECO:0000313" key="1">
    <source>
        <dbReference type="EMBL" id="KAJ5114214.1"/>
    </source>
</evidence>
<evidence type="ECO:0000313" key="2">
    <source>
        <dbReference type="Proteomes" id="UP001149165"/>
    </source>
</evidence>
<comment type="caution">
    <text evidence="1">The sequence shown here is derived from an EMBL/GenBank/DDBJ whole genome shotgun (WGS) entry which is preliminary data.</text>
</comment>
<gene>
    <name evidence="1" type="ORF">N7456_002748</name>
</gene>
<dbReference type="Pfam" id="PF13489">
    <property type="entry name" value="Methyltransf_23"/>
    <property type="match status" value="1"/>
</dbReference>
<reference evidence="1" key="2">
    <citation type="journal article" date="2023" name="IMA Fungus">
        <title>Comparative genomic study of the Penicillium genus elucidates a diverse pangenome and 15 lateral gene transfer events.</title>
        <authorList>
            <person name="Petersen C."/>
            <person name="Sorensen T."/>
            <person name="Nielsen M.R."/>
            <person name="Sondergaard T.E."/>
            <person name="Sorensen J.L."/>
            <person name="Fitzpatrick D.A."/>
            <person name="Frisvad J.C."/>
            <person name="Nielsen K.L."/>
        </authorList>
    </citation>
    <scope>NUCLEOTIDE SEQUENCE</scope>
    <source>
        <strain evidence="1">IBT 30069</strain>
    </source>
</reference>
<dbReference type="InterPro" id="IPR029063">
    <property type="entry name" value="SAM-dependent_MTases_sf"/>
</dbReference>
<keyword evidence="2" id="KW-1185">Reference proteome</keyword>
<evidence type="ECO:0008006" key="3">
    <source>
        <dbReference type="Google" id="ProtNLM"/>
    </source>
</evidence>
<dbReference type="CDD" id="cd02440">
    <property type="entry name" value="AdoMet_MTases"/>
    <property type="match status" value="1"/>
</dbReference>
<protein>
    <recommendedName>
        <fullName evidence="3">Methyltransferase domain-containing protein</fullName>
    </recommendedName>
</protein>
<name>A0A9W9G937_9EURO</name>
<dbReference type="PANTHER" id="PTHR43591">
    <property type="entry name" value="METHYLTRANSFERASE"/>
    <property type="match status" value="1"/>
</dbReference>
<organism evidence="1 2">
    <name type="scientific">Penicillium angulare</name>
    <dbReference type="NCBI Taxonomy" id="116970"/>
    <lineage>
        <taxon>Eukaryota</taxon>
        <taxon>Fungi</taxon>
        <taxon>Dikarya</taxon>
        <taxon>Ascomycota</taxon>
        <taxon>Pezizomycotina</taxon>
        <taxon>Eurotiomycetes</taxon>
        <taxon>Eurotiomycetidae</taxon>
        <taxon>Eurotiales</taxon>
        <taxon>Aspergillaceae</taxon>
        <taxon>Penicillium</taxon>
    </lineage>
</organism>
<sequence length="271" mass="31170">MTRGDDYVLGRGLADSVRLDAQHLLWKMHKGYELHPLIPRTDNMKIAEIGTGTGIWLFDIARQLPSSVQLHGFDISDNQYPSKELWPKNVSLGLLNSLIDPPAHLVGQYDVVHLRMWVPNIRGNDTSALIQHVKSLLKPGGYIQWEDADLVHQYVKGPKAQEFERRINKIFDKAGLDFRWVSDIPDRLTEKGFLVLESESGRFELDSIQECTKTYLLVLREYINGFKKLPDLDIQQMAKEEEIALDQLYLQYSHGIVYNWSPVSLLGRRDD</sequence>
<dbReference type="EMBL" id="JAPQKH010000002">
    <property type="protein sequence ID" value="KAJ5114214.1"/>
    <property type="molecule type" value="Genomic_DNA"/>
</dbReference>
<dbReference type="OrthoDB" id="417697at2759"/>
<dbReference type="Proteomes" id="UP001149165">
    <property type="component" value="Unassembled WGS sequence"/>
</dbReference>
<reference evidence="1" key="1">
    <citation type="submission" date="2022-11" db="EMBL/GenBank/DDBJ databases">
        <authorList>
            <person name="Petersen C."/>
        </authorList>
    </citation>
    <scope>NUCLEOTIDE SEQUENCE</scope>
    <source>
        <strain evidence="1">IBT 30069</strain>
    </source>
</reference>
<dbReference type="PANTHER" id="PTHR43591:SF96">
    <property type="entry name" value="PUTATIVE-RELATED"/>
    <property type="match status" value="1"/>
</dbReference>
<proteinExistence type="predicted"/>